<reference evidence="1 2" key="1">
    <citation type="journal article" date="2019" name="Nat. Ecol. Evol.">
        <title>Megaphylogeny resolves global patterns of mushroom evolution.</title>
        <authorList>
            <person name="Varga T."/>
            <person name="Krizsan K."/>
            <person name="Foldi C."/>
            <person name="Dima B."/>
            <person name="Sanchez-Garcia M."/>
            <person name="Sanchez-Ramirez S."/>
            <person name="Szollosi G.J."/>
            <person name="Szarkandi J.G."/>
            <person name="Papp V."/>
            <person name="Albert L."/>
            <person name="Andreopoulos W."/>
            <person name="Angelini C."/>
            <person name="Antonin V."/>
            <person name="Barry K.W."/>
            <person name="Bougher N.L."/>
            <person name="Buchanan P."/>
            <person name="Buyck B."/>
            <person name="Bense V."/>
            <person name="Catcheside P."/>
            <person name="Chovatia M."/>
            <person name="Cooper J."/>
            <person name="Damon W."/>
            <person name="Desjardin D."/>
            <person name="Finy P."/>
            <person name="Geml J."/>
            <person name="Haridas S."/>
            <person name="Hughes K."/>
            <person name="Justo A."/>
            <person name="Karasinski D."/>
            <person name="Kautmanova I."/>
            <person name="Kiss B."/>
            <person name="Kocsube S."/>
            <person name="Kotiranta H."/>
            <person name="LaButti K.M."/>
            <person name="Lechner B.E."/>
            <person name="Liimatainen K."/>
            <person name="Lipzen A."/>
            <person name="Lukacs Z."/>
            <person name="Mihaltcheva S."/>
            <person name="Morgado L.N."/>
            <person name="Niskanen T."/>
            <person name="Noordeloos M.E."/>
            <person name="Ohm R.A."/>
            <person name="Ortiz-Santana B."/>
            <person name="Ovrebo C."/>
            <person name="Racz N."/>
            <person name="Riley R."/>
            <person name="Savchenko A."/>
            <person name="Shiryaev A."/>
            <person name="Soop K."/>
            <person name="Spirin V."/>
            <person name="Szebenyi C."/>
            <person name="Tomsovsky M."/>
            <person name="Tulloss R.E."/>
            <person name="Uehling J."/>
            <person name="Grigoriev I.V."/>
            <person name="Vagvolgyi C."/>
            <person name="Papp T."/>
            <person name="Martin F.M."/>
            <person name="Miettinen O."/>
            <person name="Hibbett D.S."/>
            <person name="Nagy L.G."/>
        </authorList>
    </citation>
    <scope>NUCLEOTIDE SEQUENCE [LARGE SCALE GENOMIC DNA]</scope>
    <source>
        <strain evidence="1 2">NL-1719</strain>
    </source>
</reference>
<keyword evidence="2" id="KW-1185">Reference proteome</keyword>
<evidence type="ECO:0000313" key="1">
    <source>
        <dbReference type="EMBL" id="TFK57819.1"/>
    </source>
</evidence>
<gene>
    <name evidence="1" type="ORF">BDN72DRAFT_920415</name>
</gene>
<dbReference type="Proteomes" id="UP000308600">
    <property type="component" value="Unassembled WGS sequence"/>
</dbReference>
<proteinExistence type="predicted"/>
<accession>A0ACD2ZWS3</accession>
<sequence length="146" mass="16981">MVTVNITKKLNKGWGKFIQNPHRHVHRHLCELITDAEEEERGIKYESGRTCLFDLDFHHLKSRTKYVVDAYHAGKVSRFVIVTLRPLLLIPFDQITRANCSLYPCYVNEANIDKPHLAIFALRDIEPFEEICFSNWGNPNDLEGDN</sequence>
<organism evidence="1 2">
    <name type="scientific">Pluteus cervinus</name>
    <dbReference type="NCBI Taxonomy" id="181527"/>
    <lineage>
        <taxon>Eukaryota</taxon>
        <taxon>Fungi</taxon>
        <taxon>Dikarya</taxon>
        <taxon>Basidiomycota</taxon>
        <taxon>Agaricomycotina</taxon>
        <taxon>Agaricomycetes</taxon>
        <taxon>Agaricomycetidae</taxon>
        <taxon>Agaricales</taxon>
        <taxon>Pluteineae</taxon>
        <taxon>Pluteaceae</taxon>
        <taxon>Pluteus</taxon>
    </lineage>
</organism>
<dbReference type="EMBL" id="ML210018">
    <property type="protein sequence ID" value="TFK57819.1"/>
    <property type="molecule type" value="Genomic_DNA"/>
</dbReference>
<protein>
    <submittedName>
        <fullName evidence="1">Uncharacterized protein</fullName>
    </submittedName>
</protein>
<name>A0ACD2ZWS3_9AGAR</name>
<feature type="non-terminal residue" evidence="1">
    <location>
        <position position="146"/>
    </location>
</feature>
<evidence type="ECO:0000313" key="2">
    <source>
        <dbReference type="Proteomes" id="UP000308600"/>
    </source>
</evidence>